<evidence type="ECO:0000256" key="5">
    <source>
        <dbReference type="ARBA" id="ARBA00023242"/>
    </source>
</evidence>
<dbReference type="AlphaFoldDB" id="A0AA89C1J1"/>
<dbReference type="InterPro" id="IPR027417">
    <property type="entry name" value="P-loop_NTPase"/>
</dbReference>
<dbReference type="Gene3D" id="3.40.50.300">
    <property type="entry name" value="P-loop containing nucleotide triphosphate hydrolases"/>
    <property type="match status" value="1"/>
</dbReference>
<organism evidence="7 8">
    <name type="scientific">Pinctada imbricata</name>
    <name type="common">Atlantic pearl-oyster</name>
    <name type="synonym">Pinctada martensii</name>
    <dbReference type="NCBI Taxonomy" id="66713"/>
    <lineage>
        <taxon>Eukaryota</taxon>
        <taxon>Metazoa</taxon>
        <taxon>Spiralia</taxon>
        <taxon>Lophotrochozoa</taxon>
        <taxon>Mollusca</taxon>
        <taxon>Bivalvia</taxon>
        <taxon>Autobranchia</taxon>
        <taxon>Pteriomorphia</taxon>
        <taxon>Pterioida</taxon>
        <taxon>Pterioidea</taxon>
        <taxon>Pteriidae</taxon>
        <taxon>Pinctada</taxon>
    </lineage>
</organism>
<proteinExistence type="predicted"/>
<name>A0AA89C1J1_PINIB</name>
<dbReference type="Pfam" id="PF11111">
    <property type="entry name" value="CENP-M"/>
    <property type="match status" value="1"/>
</dbReference>
<reference evidence="7" key="1">
    <citation type="submission" date="2019-08" db="EMBL/GenBank/DDBJ databases">
        <title>The improved chromosome-level genome for the pearl oyster Pinctada fucata martensii using PacBio sequencing and Hi-C.</title>
        <authorList>
            <person name="Zheng Z."/>
        </authorList>
    </citation>
    <scope>NUCLEOTIDE SEQUENCE</scope>
    <source>
        <strain evidence="7">ZZ-2019</strain>
        <tissue evidence="7">Adductor muscle</tissue>
    </source>
</reference>
<keyword evidence="5" id="KW-0539">Nucleus</keyword>
<evidence type="ECO:0000256" key="3">
    <source>
        <dbReference type="ARBA" id="ARBA00016382"/>
    </source>
</evidence>
<keyword evidence="6" id="KW-0137">Centromere</keyword>
<protein>
    <recommendedName>
        <fullName evidence="3">Centromere protein M</fullName>
    </recommendedName>
</protein>
<dbReference type="GO" id="GO:0000775">
    <property type="term" value="C:chromosome, centromeric region"/>
    <property type="evidence" value="ECO:0007669"/>
    <property type="project" value="UniProtKB-SubCell"/>
</dbReference>
<evidence type="ECO:0000313" key="8">
    <source>
        <dbReference type="Proteomes" id="UP001186944"/>
    </source>
</evidence>
<keyword evidence="4" id="KW-0158">Chromosome</keyword>
<evidence type="ECO:0000256" key="4">
    <source>
        <dbReference type="ARBA" id="ARBA00022454"/>
    </source>
</evidence>
<evidence type="ECO:0000256" key="2">
    <source>
        <dbReference type="ARBA" id="ARBA00004584"/>
    </source>
</evidence>
<dbReference type="PANTHER" id="PTHR34436:SF1">
    <property type="entry name" value="CENTROMERE PROTEIN M"/>
    <property type="match status" value="1"/>
</dbReference>
<keyword evidence="8" id="KW-1185">Reference proteome</keyword>
<evidence type="ECO:0000256" key="6">
    <source>
        <dbReference type="ARBA" id="ARBA00023328"/>
    </source>
</evidence>
<evidence type="ECO:0000313" key="7">
    <source>
        <dbReference type="EMBL" id="KAK3102571.1"/>
    </source>
</evidence>
<dbReference type="GO" id="GO:0005634">
    <property type="term" value="C:nucleus"/>
    <property type="evidence" value="ECO:0007669"/>
    <property type="project" value="UniProtKB-SubCell"/>
</dbReference>
<evidence type="ECO:0000256" key="1">
    <source>
        <dbReference type="ARBA" id="ARBA00004123"/>
    </source>
</evidence>
<comment type="caution">
    <text evidence="7">The sequence shown here is derived from an EMBL/GenBank/DDBJ whole genome shotgun (WGS) entry which is preliminary data.</text>
</comment>
<sequence length="183" mass="21108">MSCLVKSSPGYELTRQLITKMVRLRVVFFWLQVVLLRVVLVTKCPDTRKSASCKTLQLPIDNIEENDRPHFIVYMVDLTCRESLKIVENSLQCVDGKQYAGKTCIVALKVKCPERRAFDLDALTNLAHRHYCEVYYGSLETEMEKDVLAKQIIRVSEVACGQKHNVTPLLVESTKWFSEQYFL</sequence>
<comment type="subcellular location">
    <subcellularLocation>
        <location evidence="2">Chromosome</location>
        <location evidence="2">Centromere</location>
    </subcellularLocation>
    <subcellularLocation>
        <location evidence="1">Nucleus</location>
    </subcellularLocation>
</comment>
<dbReference type="PANTHER" id="PTHR34436">
    <property type="entry name" value="CENTROMERE PROTEIN M"/>
    <property type="match status" value="1"/>
</dbReference>
<dbReference type="InterPro" id="IPR020987">
    <property type="entry name" value="Centromere_Cenp-M"/>
</dbReference>
<accession>A0AA89C1J1</accession>
<dbReference type="Proteomes" id="UP001186944">
    <property type="component" value="Unassembled WGS sequence"/>
</dbReference>
<gene>
    <name evidence="7" type="ORF">FSP39_012280</name>
</gene>
<dbReference type="EMBL" id="VSWD01000005">
    <property type="protein sequence ID" value="KAK3102571.1"/>
    <property type="molecule type" value="Genomic_DNA"/>
</dbReference>